<feature type="domain" description="AMP-dependent synthetase/ligase" evidence="1">
    <location>
        <begin position="11"/>
        <end position="164"/>
    </location>
</feature>
<dbReference type="InterPro" id="IPR000873">
    <property type="entry name" value="AMP-dep_synth/lig_dom"/>
</dbReference>
<dbReference type="InterPro" id="IPR045851">
    <property type="entry name" value="AMP-bd_C_sf"/>
</dbReference>
<evidence type="ECO:0000259" key="1">
    <source>
        <dbReference type="Pfam" id="PF00501"/>
    </source>
</evidence>
<evidence type="ECO:0000313" key="3">
    <source>
        <dbReference type="Proteomes" id="UP001230188"/>
    </source>
</evidence>
<comment type="caution">
    <text evidence="2">The sequence shown here is derived from an EMBL/GenBank/DDBJ whole genome shotgun (WGS) entry which is preliminary data.</text>
</comment>
<dbReference type="PANTHER" id="PTHR22754">
    <property type="entry name" value="DISCO-INTERACTING PROTEIN 2 DIP2 -RELATED"/>
    <property type="match status" value="1"/>
</dbReference>
<sequence>MINFSPLSFLADPLMWLRTVSKYRAIWTASPDFGYRLCTKRAADENIGDINLSSLVYCVGGVGQRCVPSLLREFAAFFAIHCELPDDGDRGIFVPSYGLAEHVVATCGENDGLVASRRRPDLISCGSDFPVKILVVNAETRRPLPDGSPGELWLSSDSVAQGYWEKPELSDQIFRARLDPDDGNAYLRTGDEGFMEEGRLFICGRIKDLIIIGGENYYSDDVELAAAEAATNAARPGCIAAFALINADDDTEFLCIVLEIRAQVRAAERENLASTLTTKVSTRRRF</sequence>
<dbReference type="Proteomes" id="UP001230188">
    <property type="component" value="Unassembled WGS sequence"/>
</dbReference>
<keyword evidence="3" id="KW-1185">Reference proteome</keyword>
<gene>
    <name evidence="2" type="ORF">CTAYLR_004494</name>
</gene>
<dbReference type="Pfam" id="PF00501">
    <property type="entry name" value="AMP-binding"/>
    <property type="match status" value="1"/>
</dbReference>
<proteinExistence type="predicted"/>
<dbReference type="Gene3D" id="3.30.300.30">
    <property type="match status" value="1"/>
</dbReference>
<dbReference type="PANTHER" id="PTHR22754:SF32">
    <property type="entry name" value="DISCO-INTERACTING PROTEIN 2"/>
    <property type="match status" value="1"/>
</dbReference>
<dbReference type="Gene3D" id="3.40.50.12780">
    <property type="entry name" value="N-terminal domain of ligase-like"/>
    <property type="match status" value="1"/>
</dbReference>
<name>A0AAD7UA21_9STRA</name>
<evidence type="ECO:0000313" key="2">
    <source>
        <dbReference type="EMBL" id="KAJ8601061.1"/>
    </source>
</evidence>
<organism evidence="2 3">
    <name type="scientific">Chrysophaeum taylorii</name>
    <dbReference type="NCBI Taxonomy" id="2483200"/>
    <lineage>
        <taxon>Eukaryota</taxon>
        <taxon>Sar</taxon>
        <taxon>Stramenopiles</taxon>
        <taxon>Ochrophyta</taxon>
        <taxon>Pelagophyceae</taxon>
        <taxon>Pelagomonadales</taxon>
        <taxon>Pelagomonadaceae</taxon>
        <taxon>Chrysophaeum</taxon>
    </lineage>
</organism>
<protein>
    <recommendedName>
        <fullName evidence="1">AMP-dependent synthetase/ligase domain-containing protein</fullName>
    </recommendedName>
</protein>
<dbReference type="SUPFAM" id="SSF56801">
    <property type="entry name" value="Acetyl-CoA synthetase-like"/>
    <property type="match status" value="1"/>
</dbReference>
<dbReference type="EMBL" id="JAQMWT010000456">
    <property type="protein sequence ID" value="KAJ8601061.1"/>
    <property type="molecule type" value="Genomic_DNA"/>
</dbReference>
<accession>A0AAD7UA21</accession>
<dbReference type="AlphaFoldDB" id="A0AAD7UA21"/>
<dbReference type="InterPro" id="IPR042099">
    <property type="entry name" value="ANL_N_sf"/>
</dbReference>
<reference evidence="2" key="1">
    <citation type="submission" date="2023-01" db="EMBL/GenBank/DDBJ databases">
        <title>Metagenome sequencing of chrysophaentin producing Chrysophaeum taylorii.</title>
        <authorList>
            <person name="Davison J."/>
            <person name="Bewley C."/>
        </authorList>
    </citation>
    <scope>NUCLEOTIDE SEQUENCE</scope>
    <source>
        <strain evidence="2">NIES-1699</strain>
    </source>
</reference>